<dbReference type="EMBL" id="JACXWY010000001">
    <property type="protein sequence ID" value="MBD3844458.1"/>
    <property type="molecule type" value="Genomic_DNA"/>
</dbReference>
<dbReference type="PANTHER" id="PTHR30222">
    <property type="entry name" value="SPERMIDINE/PUTRESCINE-BINDING PERIPLASMIC PROTEIN"/>
    <property type="match status" value="1"/>
</dbReference>
<dbReference type="AlphaFoldDB" id="A0A927E434"/>
<dbReference type="RefSeq" id="WP_191123202.1">
    <property type="nucleotide sequence ID" value="NZ_JACXWY010000001.1"/>
</dbReference>
<evidence type="ECO:0000256" key="2">
    <source>
        <dbReference type="ARBA" id="ARBA00022764"/>
    </source>
</evidence>
<dbReference type="Pfam" id="PF13416">
    <property type="entry name" value="SBP_bac_8"/>
    <property type="match status" value="1"/>
</dbReference>
<gene>
    <name evidence="3" type="ORF">IED13_02010</name>
</gene>
<name>A0A927E434_9HYPH</name>
<keyword evidence="4" id="KW-1185">Reference proteome</keyword>
<dbReference type="CDD" id="cd13589">
    <property type="entry name" value="PBP2_polyamine_RpCGA009"/>
    <property type="match status" value="1"/>
</dbReference>
<comment type="caution">
    <text evidence="3">The sequence shown here is derived from an EMBL/GenBank/DDBJ whole genome shotgun (WGS) entry which is preliminary data.</text>
</comment>
<evidence type="ECO:0000313" key="4">
    <source>
        <dbReference type="Proteomes" id="UP000619295"/>
    </source>
</evidence>
<evidence type="ECO:0000256" key="1">
    <source>
        <dbReference type="ARBA" id="ARBA00022729"/>
    </source>
</evidence>
<reference evidence="3" key="1">
    <citation type="submission" date="2020-09" db="EMBL/GenBank/DDBJ databases">
        <title>Bosea spartocytisi sp. nov. a root nodule endophyte of Spartocytisus supranubius in the high mountain ecosystem fo the Teide National Park (Canary Islands, Spain).</title>
        <authorList>
            <person name="Pulido-Suarez L."/>
            <person name="Peix A."/>
            <person name="Igual J.M."/>
            <person name="Socas-Perez N."/>
            <person name="Velazquez E."/>
            <person name="Flores-Felix J.D."/>
            <person name="Leon-Barrios M."/>
        </authorList>
    </citation>
    <scope>NUCLEOTIDE SEQUENCE</scope>
    <source>
        <strain evidence="3">SSUT16</strain>
    </source>
</reference>
<sequence>MTGDDASSLRLSRRKLLVAAGAGSLSMPFIRRARAAEAIYVNTWGGPWEEAARAVLFDPFTQATGVEIKTIAPVSFAKLAAQVRTGVYEFDVTTLGVSELARANHANLLDKYDESKIPAASLWPGAVTLNGVNSHAFANVIAYRQDKFPAGGPKNWAEFWDTAKFPGSRCLQNYSARVLAFALMADGVAPTDLFPYDLDRAFKSLDRIKKDVRVWWSQSPQSQQLLRDGEIELIGMWNTSAQQLIDQKVPIALSYDQAVIDVAAWVVARGTPRTRNAWRFIEFAVQPERLAQFAQRNNYGPMNPASFKSLPPEVVARMPTSPENLAKAVVLNAEKLGPQFDVMAKRFEQWLSS</sequence>
<accession>A0A927E434</accession>
<protein>
    <submittedName>
        <fullName evidence="3">ABC transporter substrate-binding protein</fullName>
    </submittedName>
</protein>
<organism evidence="3 4">
    <name type="scientific">Bosea spartocytisi</name>
    <dbReference type="NCBI Taxonomy" id="2773451"/>
    <lineage>
        <taxon>Bacteria</taxon>
        <taxon>Pseudomonadati</taxon>
        <taxon>Pseudomonadota</taxon>
        <taxon>Alphaproteobacteria</taxon>
        <taxon>Hyphomicrobiales</taxon>
        <taxon>Boseaceae</taxon>
        <taxon>Bosea</taxon>
    </lineage>
</organism>
<evidence type="ECO:0000313" key="3">
    <source>
        <dbReference type="EMBL" id="MBD3844458.1"/>
    </source>
</evidence>
<dbReference type="PROSITE" id="PS51318">
    <property type="entry name" value="TAT"/>
    <property type="match status" value="1"/>
</dbReference>
<dbReference type="InterPro" id="IPR006311">
    <property type="entry name" value="TAT_signal"/>
</dbReference>
<proteinExistence type="predicted"/>
<dbReference type="PANTHER" id="PTHR30222:SF2">
    <property type="entry name" value="ABC TRANSPORTER SUBSTRATE-BINDING PROTEIN"/>
    <property type="match status" value="1"/>
</dbReference>
<dbReference type="InterPro" id="IPR006059">
    <property type="entry name" value="SBP"/>
</dbReference>
<keyword evidence="2" id="KW-0574">Periplasm</keyword>
<keyword evidence="1" id="KW-0732">Signal</keyword>
<dbReference type="Proteomes" id="UP000619295">
    <property type="component" value="Unassembled WGS sequence"/>
</dbReference>
<dbReference type="SUPFAM" id="SSF53850">
    <property type="entry name" value="Periplasmic binding protein-like II"/>
    <property type="match status" value="1"/>
</dbReference>
<dbReference type="Gene3D" id="3.40.190.10">
    <property type="entry name" value="Periplasmic binding protein-like II"/>
    <property type="match status" value="2"/>
</dbReference>